<dbReference type="InterPro" id="IPR003594">
    <property type="entry name" value="HATPase_dom"/>
</dbReference>
<dbReference type="SMART" id="SM00387">
    <property type="entry name" value="HATPase_c"/>
    <property type="match status" value="1"/>
</dbReference>
<dbReference type="PROSITE" id="PS50110">
    <property type="entry name" value="RESPONSE_REGULATORY"/>
    <property type="match status" value="4"/>
</dbReference>
<dbReference type="Proteomes" id="UP001196980">
    <property type="component" value="Unassembled WGS sequence"/>
</dbReference>
<dbReference type="SMART" id="SM00065">
    <property type="entry name" value="GAF"/>
    <property type="match status" value="1"/>
</dbReference>
<dbReference type="InterPro" id="IPR001610">
    <property type="entry name" value="PAC"/>
</dbReference>
<dbReference type="PROSITE" id="PS50113">
    <property type="entry name" value="PAC"/>
    <property type="match status" value="1"/>
</dbReference>
<name>A0ABS6RV25_9BACT</name>
<dbReference type="Pfam" id="PF00072">
    <property type="entry name" value="Response_reg"/>
    <property type="match status" value="4"/>
</dbReference>
<keyword evidence="5" id="KW-0597">Phosphoprotein</keyword>
<feature type="modified residue" description="4-aspartylphosphate" evidence="5">
    <location>
        <position position="683"/>
    </location>
</feature>
<gene>
    <name evidence="10" type="ORF">HWQ67_02690</name>
</gene>
<dbReference type="EC" id="2.7.13.3" evidence="2"/>
<evidence type="ECO:0000259" key="6">
    <source>
        <dbReference type="PROSITE" id="PS50109"/>
    </source>
</evidence>
<keyword evidence="11" id="KW-1185">Reference proteome</keyword>
<dbReference type="InterPro" id="IPR001789">
    <property type="entry name" value="Sig_transdc_resp-reg_receiver"/>
</dbReference>
<evidence type="ECO:0000259" key="8">
    <source>
        <dbReference type="PROSITE" id="PS50112"/>
    </source>
</evidence>
<dbReference type="NCBIfam" id="TIGR00229">
    <property type="entry name" value="sensory_box"/>
    <property type="match status" value="1"/>
</dbReference>
<dbReference type="CDD" id="cd16922">
    <property type="entry name" value="HATPase_EvgS-ArcB-TorS-like"/>
    <property type="match status" value="1"/>
</dbReference>
<feature type="domain" description="Response regulatory" evidence="7">
    <location>
        <begin position="759"/>
        <end position="876"/>
    </location>
</feature>
<feature type="modified residue" description="4-aspartylphosphate" evidence="5">
    <location>
        <position position="808"/>
    </location>
</feature>
<dbReference type="Pfam" id="PF13185">
    <property type="entry name" value="GAF_2"/>
    <property type="match status" value="1"/>
</dbReference>
<reference evidence="10 11" key="1">
    <citation type="journal article" date="2020" name="J Geophys Res Biogeosci">
        <title>Magnetotaxis as an Adaptation to Enable Bacterial Shuttling of Microbial Sulfur and Sulfur Cycling Across Aquatic Oxic#Anoxic Interfaces.</title>
        <authorList>
            <person name="Li J."/>
            <person name="Liu P."/>
            <person name="Wang J."/>
            <person name="Roberts A.P."/>
            <person name="Pan Y."/>
        </authorList>
    </citation>
    <scope>NUCLEOTIDE SEQUENCE [LARGE SCALE GENOMIC DNA]</scope>
    <source>
        <strain evidence="10 11">MYR-1_YQ</strain>
    </source>
</reference>
<dbReference type="Pfam" id="PF13426">
    <property type="entry name" value="PAS_9"/>
    <property type="match status" value="1"/>
</dbReference>
<feature type="domain" description="Histidine kinase" evidence="6">
    <location>
        <begin position="377"/>
        <end position="600"/>
    </location>
</feature>
<comment type="caution">
    <text evidence="10">The sequence shown here is derived from an EMBL/GenBank/DDBJ whole genome shotgun (WGS) entry which is preliminary data.</text>
</comment>
<dbReference type="SMART" id="SM00091">
    <property type="entry name" value="PAS"/>
    <property type="match status" value="1"/>
</dbReference>
<evidence type="ECO:0000259" key="7">
    <source>
        <dbReference type="PROSITE" id="PS50110"/>
    </source>
</evidence>
<organism evidence="10 11">
    <name type="scientific">Candidatus Magnetobacterium casense</name>
    <dbReference type="NCBI Taxonomy" id="1455061"/>
    <lineage>
        <taxon>Bacteria</taxon>
        <taxon>Pseudomonadati</taxon>
        <taxon>Nitrospirota</taxon>
        <taxon>Thermodesulfovibrionia</taxon>
        <taxon>Thermodesulfovibrionales</taxon>
        <taxon>Candidatus Magnetobacteriaceae</taxon>
        <taxon>Candidatus Magnetobacterium</taxon>
    </lineage>
</organism>
<dbReference type="SMART" id="SM00388">
    <property type="entry name" value="HisKA"/>
    <property type="match status" value="1"/>
</dbReference>
<protein>
    <recommendedName>
        <fullName evidence="2">histidine kinase</fullName>
        <ecNumber evidence="2">2.7.13.3</ecNumber>
    </recommendedName>
</protein>
<keyword evidence="4" id="KW-0418">Kinase</keyword>
<accession>A0ABS6RV25</accession>
<feature type="non-terminal residue" evidence="10">
    <location>
        <position position="1"/>
    </location>
</feature>
<evidence type="ECO:0000313" key="11">
    <source>
        <dbReference type="Proteomes" id="UP001196980"/>
    </source>
</evidence>
<dbReference type="SMART" id="SM00448">
    <property type="entry name" value="REC"/>
    <property type="match status" value="4"/>
</dbReference>
<feature type="domain" description="Response regulatory" evidence="7">
    <location>
        <begin position="1050"/>
        <end position="1166"/>
    </location>
</feature>
<dbReference type="InterPro" id="IPR000014">
    <property type="entry name" value="PAS"/>
</dbReference>
<evidence type="ECO:0000256" key="3">
    <source>
        <dbReference type="ARBA" id="ARBA00022679"/>
    </source>
</evidence>
<feature type="modified residue" description="4-aspartylphosphate" evidence="5">
    <location>
        <position position="976"/>
    </location>
</feature>
<comment type="catalytic activity">
    <reaction evidence="1">
        <text>ATP + protein L-histidine = ADP + protein N-phospho-L-histidine.</text>
        <dbReference type="EC" id="2.7.13.3"/>
    </reaction>
</comment>
<feature type="domain" description="PAS" evidence="8">
    <location>
        <begin position="50"/>
        <end position="96"/>
    </location>
</feature>
<feature type="domain" description="PAC" evidence="9">
    <location>
        <begin position="123"/>
        <end position="175"/>
    </location>
</feature>
<dbReference type="PROSITE" id="PS50112">
    <property type="entry name" value="PAS"/>
    <property type="match status" value="1"/>
</dbReference>
<dbReference type="InterPro" id="IPR003018">
    <property type="entry name" value="GAF"/>
</dbReference>
<dbReference type="EMBL" id="JABXWD010000026">
    <property type="protein sequence ID" value="MBV6340485.1"/>
    <property type="molecule type" value="Genomic_DNA"/>
</dbReference>
<evidence type="ECO:0000256" key="5">
    <source>
        <dbReference type="PROSITE-ProRule" id="PRU00169"/>
    </source>
</evidence>
<evidence type="ECO:0000256" key="1">
    <source>
        <dbReference type="ARBA" id="ARBA00000085"/>
    </source>
</evidence>
<dbReference type="SMART" id="SM00086">
    <property type="entry name" value="PAC"/>
    <property type="match status" value="1"/>
</dbReference>
<dbReference type="InterPro" id="IPR000700">
    <property type="entry name" value="PAS-assoc_C"/>
</dbReference>
<dbReference type="RefSeq" id="WP_218251106.1">
    <property type="nucleotide sequence ID" value="NZ_JABXWD010000026.1"/>
</dbReference>
<sequence length="1178" mass="130675">AVCDHHRLGRLFNGIEELLHLPLNESITPAGRIFNGIIRDISDRIKVEREMQKLFNAIEQSAESVVITDRTGRIEYVNPAFERGTGYTRAEAIGKTPRILKSGKQTKEFYKQMWATILDGSVWHGEVINKRKNGEIYYEDAIITPIKDDKGEITNFVAMKYDVTPRKLAEFDLEKKTGELELRARYDKTFAKVLSLFSSTFDQKQALQNMLPLLAEALPFPCSAFYAYDEWRGKLILEASYGLSGTISAEFDINEAIVGQAVVNASAIEIEGSAQFPLVIETGILTITPKAIVIQPVFYQKQIVGVLVIASIAPLGEHDRAFTQSLASNIGISLQNLRQYSDMQELSAQIKARGDEIVHKNLQLEESNRLKSEFLANMSHELRTPLNAIIGFSEVLKDGMLGDLSEEQTEYANDIFTSGQHLLSLINDILDLSKIEAGKMTLDLERVSIGALLDNSLSIVKEKAMAHGIKLMIEVQQDIDYVYLDSRKTKQVVYNLLSNAVKFTPDKGTVTLSVRAVYLEDREFVEISVSDTGIGISEEGIKRLFRPFEQIDGSLSRRYEGTGLGLAMVKRLVELHGGTVGVQSQEGKGSCFTVRIPYRRESDMADSEEKMLANLCKNEKKDPDKGITCSYTPLVLIVEDDPKSVDLIRPQLESEGYSTIVASTAQKGLDIAEREQPDLITLDILLPDMHGWEFLERLRANRKIAQIPVIILSVVADENKGFSMGASSVLQKPVSREDLLAVVRLHKDNLPQDIQRPLTVLVVDDDPKAVEIVSSYLKAEGCTVLRAYSGREGIDTARTQLPDLLVLDLMMPDVTGFDVVHTLKDMPETAGINIIILTAKIITDEDREALNSSVLKIVQKGSFSSSDLLSDARRALRGKAAATAPVARKETGITYTHSLVPSHGAAEKSTDTPAETKPTVVAQNDPFILIVEDNAAQVALLKHFLEYEGYKVMSAANGKEALALMSQFKPALICLDLMMPEMDGFAFLDEKAANYEFADIPVIVVSSIAESDKGTSLSANAFLKKPVSRQEMLTLVNSLTDSAKRGSKLKILLIDDDPKAIKIISSYFDSTSYEILKEYGGKEGLYTAIVRKPDFIVLDLMMPEMSGFEVLQELKQNEGTRDIPVVIMTAKVLTKDERQDLQSKVVTIFEKGQSSKDDFLRNIESLMQKKGGAKKRLN</sequence>
<dbReference type="InterPro" id="IPR005467">
    <property type="entry name" value="His_kinase_dom"/>
</dbReference>
<dbReference type="Pfam" id="PF00512">
    <property type="entry name" value="HisKA"/>
    <property type="match status" value="1"/>
</dbReference>
<dbReference type="InterPro" id="IPR003661">
    <property type="entry name" value="HisK_dim/P_dom"/>
</dbReference>
<evidence type="ECO:0000256" key="4">
    <source>
        <dbReference type="ARBA" id="ARBA00022777"/>
    </source>
</evidence>
<keyword evidence="3" id="KW-0808">Transferase</keyword>
<dbReference type="PROSITE" id="PS50109">
    <property type="entry name" value="HIS_KIN"/>
    <property type="match status" value="1"/>
</dbReference>
<evidence type="ECO:0000313" key="10">
    <source>
        <dbReference type="EMBL" id="MBV6340485.1"/>
    </source>
</evidence>
<feature type="domain" description="Response regulatory" evidence="7">
    <location>
        <begin position="634"/>
        <end position="747"/>
    </location>
</feature>
<evidence type="ECO:0000256" key="2">
    <source>
        <dbReference type="ARBA" id="ARBA00012438"/>
    </source>
</evidence>
<proteinExistence type="predicted"/>
<feature type="modified residue" description="4-aspartylphosphate" evidence="5">
    <location>
        <position position="1099"/>
    </location>
</feature>
<dbReference type="CDD" id="cd00082">
    <property type="entry name" value="HisKA"/>
    <property type="match status" value="1"/>
</dbReference>
<feature type="domain" description="Response regulatory" evidence="7">
    <location>
        <begin position="927"/>
        <end position="1040"/>
    </location>
</feature>
<dbReference type="PANTHER" id="PTHR43047">
    <property type="entry name" value="TWO-COMPONENT HISTIDINE PROTEIN KINASE"/>
    <property type="match status" value="1"/>
</dbReference>
<evidence type="ECO:0000259" key="9">
    <source>
        <dbReference type="PROSITE" id="PS50113"/>
    </source>
</evidence>
<dbReference type="PANTHER" id="PTHR43047:SF63">
    <property type="entry name" value="HISTIDINE KINASE"/>
    <property type="match status" value="1"/>
</dbReference>
<dbReference type="CDD" id="cd00130">
    <property type="entry name" value="PAS"/>
    <property type="match status" value="1"/>
</dbReference>
<dbReference type="CDD" id="cd17574">
    <property type="entry name" value="REC_OmpR"/>
    <property type="match status" value="1"/>
</dbReference>
<dbReference type="Pfam" id="PF02518">
    <property type="entry name" value="HATPase_c"/>
    <property type="match status" value="1"/>
</dbReference>